<organism evidence="1 2">
    <name type="scientific">Gymnopilus dilepis</name>
    <dbReference type="NCBI Taxonomy" id="231916"/>
    <lineage>
        <taxon>Eukaryota</taxon>
        <taxon>Fungi</taxon>
        <taxon>Dikarya</taxon>
        <taxon>Basidiomycota</taxon>
        <taxon>Agaricomycotina</taxon>
        <taxon>Agaricomycetes</taxon>
        <taxon>Agaricomycetidae</taxon>
        <taxon>Agaricales</taxon>
        <taxon>Agaricineae</taxon>
        <taxon>Hymenogastraceae</taxon>
        <taxon>Gymnopilus</taxon>
    </lineage>
</organism>
<dbReference type="OrthoDB" id="2745898at2759"/>
<evidence type="ECO:0000313" key="2">
    <source>
        <dbReference type="Proteomes" id="UP000284706"/>
    </source>
</evidence>
<dbReference type="Proteomes" id="UP000284706">
    <property type="component" value="Unassembled WGS sequence"/>
</dbReference>
<comment type="caution">
    <text evidence="1">The sequence shown here is derived from an EMBL/GenBank/DDBJ whole genome shotgun (WGS) entry which is preliminary data.</text>
</comment>
<accession>A0A409Y4Z1</accession>
<protein>
    <recommendedName>
        <fullName evidence="3">F-box domain-containing protein</fullName>
    </recommendedName>
</protein>
<dbReference type="AlphaFoldDB" id="A0A409Y4Z1"/>
<dbReference type="EMBL" id="NHYE01001148">
    <property type="protein sequence ID" value="PPQ98097.1"/>
    <property type="molecule type" value="Genomic_DNA"/>
</dbReference>
<sequence>MGFFSDLPPEILSEVVDGLGDDLFALEACSQTCRALLPLCRKKVFRTIELGPQDRSASAQSQGQQRIIVSFGRLLDSNPEIANHVREVFLIIEPADLEDDSIPRAVDRLNRVQSLCLYTSNRVSLNWETEMSNSIQQSLSRLIQSPTLTSLNIDRISNIPISTYITCVNLSHLSLWSVGSKPAQDLDLGSYSPTAVPRLKFLAFGASSTGYVEQLIRGRCSNGAPVMDFRSLGELKVHVHTASDLAAVHQIMKIVERLEIFVYAVNIPDGFLGFGSVMNPSSWATLRKLRFIYDVLDDVQDHICGLYEELKAIQGINVIQELDLHCNVLKNGVRGTGEEWKRLDTLLREGFPKLRKVSLLITIWGSPENVDDTRLETEFYNLPRDQFSGLTNYKDVAFDFSVKTRVLQYSQ</sequence>
<reference evidence="1 2" key="1">
    <citation type="journal article" date="2018" name="Evol. Lett.">
        <title>Horizontal gene cluster transfer increased hallucinogenic mushroom diversity.</title>
        <authorList>
            <person name="Reynolds H.T."/>
            <person name="Vijayakumar V."/>
            <person name="Gluck-Thaler E."/>
            <person name="Korotkin H.B."/>
            <person name="Matheny P.B."/>
            <person name="Slot J.C."/>
        </authorList>
    </citation>
    <scope>NUCLEOTIDE SEQUENCE [LARGE SCALE GENOMIC DNA]</scope>
    <source>
        <strain evidence="1 2">SRW20</strain>
    </source>
</reference>
<name>A0A409Y4Z1_9AGAR</name>
<evidence type="ECO:0008006" key="3">
    <source>
        <dbReference type="Google" id="ProtNLM"/>
    </source>
</evidence>
<keyword evidence="2" id="KW-1185">Reference proteome</keyword>
<proteinExistence type="predicted"/>
<dbReference type="STRING" id="231916.A0A409Y4Z1"/>
<evidence type="ECO:0000313" key="1">
    <source>
        <dbReference type="EMBL" id="PPQ98097.1"/>
    </source>
</evidence>
<gene>
    <name evidence="1" type="ORF">CVT26_003267</name>
</gene>
<dbReference type="InParanoid" id="A0A409Y4Z1"/>